<dbReference type="GO" id="GO:0035870">
    <property type="term" value="F:dITP diphosphatase activity"/>
    <property type="evidence" value="ECO:0007669"/>
    <property type="project" value="UniProtKB-UniRule"/>
</dbReference>
<evidence type="ECO:0000256" key="6">
    <source>
        <dbReference type="ARBA" id="ARBA00022801"/>
    </source>
</evidence>
<feature type="binding site" evidence="13">
    <location>
        <position position="168"/>
    </location>
    <ligand>
        <name>ITP</name>
        <dbReference type="ChEBI" id="CHEBI:61402"/>
    </ligand>
</feature>
<evidence type="ECO:0000256" key="2">
    <source>
        <dbReference type="ARBA" id="ARBA00008023"/>
    </source>
</evidence>
<dbReference type="PANTHER" id="PTHR11067">
    <property type="entry name" value="INOSINE TRIPHOSPHATE PYROPHOSPHATASE/HAM1 PROTEIN"/>
    <property type="match status" value="1"/>
</dbReference>
<evidence type="ECO:0000256" key="1">
    <source>
        <dbReference type="ARBA" id="ARBA00004496"/>
    </source>
</evidence>
<evidence type="ECO:0000256" key="5">
    <source>
        <dbReference type="ARBA" id="ARBA00022741"/>
    </source>
</evidence>
<gene>
    <name evidence="15" type="ORF">QR680_013424</name>
</gene>
<sequence>MATAGKTLRFVTGNANKLREVKAILNGGKLTVESIDVDLPEYQGTPEEIARRKCLDAVDHVKGAVLVEDTALCFNAFGGLPGPYIKWFQKNLKPEGLHRMLVGFEDKTGYALCTFAYCEGPGKDVQLFVGRCDGKIVEPRGDNEFGWDPCFQPDGFDETYAEMDASVKNKISHRGKALEALKKYFGDH</sequence>
<evidence type="ECO:0000256" key="3">
    <source>
        <dbReference type="ARBA" id="ARBA00022490"/>
    </source>
</evidence>
<accession>A0AA39I5H1</accession>
<dbReference type="GO" id="GO:0036220">
    <property type="term" value="F:ITP diphosphatase activity"/>
    <property type="evidence" value="ECO:0007669"/>
    <property type="project" value="UniProtKB-UniRule"/>
</dbReference>
<keyword evidence="8 13" id="KW-0546">Nucleotide metabolism</keyword>
<comment type="caution">
    <text evidence="15">The sequence shown here is derived from an EMBL/GenBank/DDBJ whole genome shotgun (WGS) entry which is preliminary data.</text>
</comment>
<evidence type="ECO:0000256" key="4">
    <source>
        <dbReference type="ARBA" id="ARBA00022723"/>
    </source>
</evidence>
<keyword evidence="6 13" id="KW-0378">Hydrolase</keyword>
<evidence type="ECO:0000256" key="13">
    <source>
        <dbReference type="HAMAP-Rule" id="MF_03148"/>
    </source>
</evidence>
<evidence type="ECO:0000256" key="10">
    <source>
        <dbReference type="ARBA" id="ARBA00093218"/>
    </source>
</evidence>
<feature type="binding site" evidence="13">
    <location>
        <begin position="69"/>
        <end position="70"/>
    </location>
    <ligand>
        <name>ITP</name>
        <dbReference type="ChEBI" id="CHEBI:61402"/>
    </ligand>
</feature>
<dbReference type="NCBIfam" id="TIGR00042">
    <property type="entry name" value="RdgB/HAM1 family non-canonical purine NTP pyrophosphatase"/>
    <property type="match status" value="1"/>
</dbReference>
<keyword evidence="4 13" id="KW-0479">Metal-binding</keyword>
<dbReference type="Proteomes" id="UP001175271">
    <property type="component" value="Unassembled WGS sequence"/>
</dbReference>
<dbReference type="GO" id="GO:0000166">
    <property type="term" value="F:nucleotide binding"/>
    <property type="evidence" value="ECO:0007669"/>
    <property type="project" value="UniProtKB-KW"/>
</dbReference>
<dbReference type="SUPFAM" id="SSF52972">
    <property type="entry name" value="ITPase-like"/>
    <property type="match status" value="1"/>
</dbReference>
<comment type="cofactor">
    <cofactor evidence="13">
        <name>Mg(2+)</name>
        <dbReference type="ChEBI" id="CHEBI:18420"/>
    </cofactor>
    <cofactor evidence="13">
        <name>Mn(2+)</name>
        <dbReference type="ChEBI" id="CHEBI:29035"/>
    </cofactor>
    <text evidence="13">Binds 1 divalent metal cation per subunit; can use either Mg(2+) or Mn(2+).</text>
</comment>
<evidence type="ECO:0000256" key="11">
    <source>
        <dbReference type="ARBA" id="ARBA00093255"/>
    </source>
</evidence>
<dbReference type="PANTHER" id="PTHR11067:SF9">
    <property type="entry name" value="INOSINE TRIPHOSPHATE PYROPHOSPHATASE"/>
    <property type="match status" value="1"/>
</dbReference>
<dbReference type="InterPro" id="IPR029001">
    <property type="entry name" value="ITPase-like_fam"/>
</dbReference>
<comment type="catalytic activity">
    <reaction evidence="11">
        <text>dITP + H2O = dIMP + diphosphate + H(+)</text>
        <dbReference type="Rhea" id="RHEA:28342"/>
        <dbReference type="ChEBI" id="CHEBI:15377"/>
        <dbReference type="ChEBI" id="CHEBI:15378"/>
        <dbReference type="ChEBI" id="CHEBI:33019"/>
        <dbReference type="ChEBI" id="CHEBI:61194"/>
        <dbReference type="ChEBI" id="CHEBI:61382"/>
        <dbReference type="EC" id="3.6.1.66"/>
    </reaction>
    <physiologicalReaction direction="left-to-right" evidence="11">
        <dbReference type="Rhea" id="RHEA:28343"/>
    </physiologicalReaction>
</comment>
<dbReference type="GO" id="GO:0036222">
    <property type="term" value="F:XTP diphosphatase activity"/>
    <property type="evidence" value="ECO:0007669"/>
    <property type="project" value="UniProtKB-UniRule"/>
</dbReference>
<dbReference type="EC" id="3.6.1.66" evidence="13"/>
<comment type="catalytic activity">
    <reaction evidence="12">
        <text>N(6)-hydroxy-dATP + H2O = N(6)-hydroxy-dAMP + diphosphate + H(+)</text>
        <dbReference type="Rhea" id="RHEA:83971"/>
        <dbReference type="ChEBI" id="CHEBI:15377"/>
        <dbReference type="ChEBI" id="CHEBI:15378"/>
        <dbReference type="ChEBI" id="CHEBI:33019"/>
        <dbReference type="ChEBI" id="CHEBI:233529"/>
        <dbReference type="ChEBI" id="CHEBI:233530"/>
    </reaction>
    <physiologicalReaction direction="left-to-right" evidence="12">
        <dbReference type="Rhea" id="RHEA:83972"/>
    </physiologicalReaction>
</comment>
<feature type="binding site" evidence="13">
    <location>
        <position position="69"/>
    </location>
    <ligand>
        <name>Mg(2+)</name>
        <dbReference type="ChEBI" id="CHEBI:18420"/>
    </ligand>
</feature>
<dbReference type="GO" id="GO:0009204">
    <property type="term" value="P:deoxyribonucleoside triphosphate catabolic process"/>
    <property type="evidence" value="ECO:0007669"/>
    <property type="project" value="UniProtKB-UniRule"/>
</dbReference>
<name>A0AA39I5H1_9BILA</name>
<comment type="subunit">
    <text evidence="13">Homodimer.</text>
</comment>
<dbReference type="GO" id="GO:0009117">
    <property type="term" value="P:nucleotide metabolic process"/>
    <property type="evidence" value="ECO:0007669"/>
    <property type="project" value="UniProtKB-KW"/>
</dbReference>
<comment type="function">
    <text evidence="9">Pyrophosphatase that hydrolyzes the non-canonical purine nucleotides inosine triphosphate (ITP), deoxyinosine triphosphate (dITP) as well as 2'-deoxy-N-6-hydroxylaminopurine triphosphate (dHAPTP) and xanthosine 5'-triphosphate (XTP) to their respective monophosphate derivatives. The enzyme does not distinguish between the deoxy- and ribose forms. Probably excludes non-canonical purines from RNA and DNA precursor pools, thus preventing their incorporation into RNA and DNA and avoiding chromosomal lesions.</text>
</comment>
<dbReference type="Pfam" id="PF01725">
    <property type="entry name" value="Ham1p_like"/>
    <property type="match status" value="1"/>
</dbReference>
<comment type="catalytic activity">
    <reaction evidence="10">
        <text>ITP + H2O = IMP + diphosphate + H(+)</text>
        <dbReference type="Rhea" id="RHEA:29399"/>
        <dbReference type="ChEBI" id="CHEBI:15377"/>
        <dbReference type="ChEBI" id="CHEBI:15378"/>
        <dbReference type="ChEBI" id="CHEBI:33019"/>
        <dbReference type="ChEBI" id="CHEBI:58053"/>
        <dbReference type="ChEBI" id="CHEBI:61402"/>
        <dbReference type="EC" id="3.6.1.66"/>
    </reaction>
    <physiologicalReaction direction="left-to-right" evidence="10">
        <dbReference type="Rhea" id="RHEA:29400"/>
    </physiologicalReaction>
</comment>
<comment type="similarity">
    <text evidence="2 13 14">Belongs to the HAM1 NTPase family.</text>
</comment>
<evidence type="ECO:0000313" key="16">
    <source>
        <dbReference type="Proteomes" id="UP001175271"/>
    </source>
</evidence>
<dbReference type="GO" id="GO:0005737">
    <property type="term" value="C:cytoplasm"/>
    <property type="evidence" value="ECO:0007669"/>
    <property type="project" value="UniProtKB-SubCell"/>
</dbReference>
<comment type="function">
    <text evidence="13">Pyrophosphatase that hydrolyzes non-canonical purine nucleotides such as inosine triphosphate (ITP), deoxyinosine triphosphate (dITP) or xanthosine 5'-triphosphate (XTP) to their respective monophosphate derivatives. The enzyme does not distinguish between the deoxy- and ribose forms. Probably excludes non-canonical purines from RNA and DNA precursor pools, thus preventing their incorporation into RNA and DNA and avoiding chromosomal lesions.</text>
</comment>
<dbReference type="CDD" id="cd00515">
    <property type="entry name" value="HAM1"/>
    <property type="match status" value="1"/>
</dbReference>
<dbReference type="HAMAP" id="MF_03148">
    <property type="entry name" value="HAM1_NTPase"/>
    <property type="match status" value="1"/>
</dbReference>
<feature type="binding site" evidence="13">
    <location>
        <position position="41"/>
    </location>
    <ligand>
        <name>Mg(2+)</name>
        <dbReference type="ChEBI" id="CHEBI:18420"/>
    </ligand>
</feature>
<keyword evidence="3 13" id="KW-0963">Cytoplasm</keyword>
<evidence type="ECO:0000256" key="8">
    <source>
        <dbReference type="ARBA" id="ARBA00023080"/>
    </source>
</evidence>
<keyword evidence="7 13" id="KW-0460">Magnesium</keyword>
<feature type="binding site" evidence="13">
    <location>
        <begin position="145"/>
        <end position="148"/>
    </location>
    <ligand>
        <name>ITP</name>
        <dbReference type="ChEBI" id="CHEBI:61402"/>
    </ligand>
</feature>
<keyword evidence="5 13" id="KW-0547">Nucleotide-binding</keyword>
<dbReference type="InterPro" id="IPR027502">
    <property type="entry name" value="ITPase"/>
</dbReference>
<dbReference type="EMBL" id="JAUCMV010000002">
    <property type="protein sequence ID" value="KAK0418193.1"/>
    <property type="molecule type" value="Genomic_DNA"/>
</dbReference>
<comment type="subcellular location">
    <subcellularLocation>
        <location evidence="1 13">Cytoplasm</location>
    </subcellularLocation>
</comment>
<evidence type="ECO:0000256" key="14">
    <source>
        <dbReference type="RuleBase" id="RU003781"/>
    </source>
</evidence>
<organism evidence="15 16">
    <name type="scientific">Steinernema hermaphroditum</name>
    <dbReference type="NCBI Taxonomy" id="289476"/>
    <lineage>
        <taxon>Eukaryota</taxon>
        <taxon>Metazoa</taxon>
        <taxon>Ecdysozoa</taxon>
        <taxon>Nematoda</taxon>
        <taxon>Chromadorea</taxon>
        <taxon>Rhabditida</taxon>
        <taxon>Tylenchina</taxon>
        <taxon>Panagrolaimomorpha</taxon>
        <taxon>Strongyloidoidea</taxon>
        <taxon>Steinernematidae</taxon>
        <taxon>Steinernema</taxon>
    </lineage>
</organism>
<protein>
    <recommendedName>
        <fullName evidence="13">Inosine triphosphate pyrophosphatase</fullName>
        <shortName evidence="13">ITPase</shortName>
        <shortName evidence="13">Inosine triphosphatase</shortName>
        <ecNumber evidence="13">3.6.1.66</ecNumber>
    </recommendedName>
    <alternativeName>
        <fullName evidence="13">Non-canonical purine NTP pyrophosphatase</fullName>
    </alternativeName>
    <alternativeName>
        <fullName evidence="13">Non-standard purine NTP pyrophosphatase</fullName>
    </alternativeName>
    <alternativeName>
        <fullName evidence="13">Nucleoside-triphosphate diphosphatase</fullName>
    </alternativeName>
    <alternativeName>
        <fullName evidence="13">Nucleoside-triphosphate pyrophosphatase</fullName>
        <shortName evidence="13">NTPase</shortName>
    </alternativeName>
    <alternativeName>
        <fullName evidence="13">XTP/dITP diphosphatase</fullName>
    </alternativeName>
</protein>
<proteinExistence type="inferred from homology"/>
<feature type="binding site" evidence="13">
    <location>
        <begin position="173"/>
        <end position="174"/>
    </location>
    <ligand>
        <name>ITP</name>
        <dbReference type="ChEBI" id="CHEBI:61402"/>
    </ligand>
</feature>
<keyword evidence="16" id="KW-1185">Reference proteome</keyword>
<comment type="catalytic activity">
    <reaction evidence="13">
        <text>XTP + H2O = XMP + diphosphate + H(+)</text>
        <dbReference type="Rhea" id="RHEA:28610"/>
        <dbReference type="ChEBI" id="CHEBI:15377"/>
        <dbReference type="ChEBI" id="CHEBI:15378"/>
        <dbReference type="ChEBI" id="CHEBI:33019"/>
        <dbReference type="ChEBI" id="CHEBI:57464"/>
        <dbReference type="ChEBI" id="CHEBI:61314"/>
        <dbReference type="EC" id="3.6.1.66"/>
    </reaction>
</comment>
<feature type="binding site" evidence="13">
    <location>
        <begin position="12"/>
        <end position="17"/>
    </location>
    <ligand>
        <name>ITP</name>
        <dbReference type="ChEBI" id="CHEBI:61402"/>
    </ligand>
</feature>
<evidence type="ECO:0000256" key="7">
    <source>
        <dbReference type="ARBA" id="ARBA00022842"/>
    </source>
</evidence>
<keyword evidence="13" id="KW-0464">Manganese</keyword>
<evidence type="ECO:0000256" key="9">
    <source>
        <dbReference type="ARBA" id="ARBA00054940"/>
    </source>
</evidence>
<dbReference type="InterPro" id="IPR002637">
    <property type="entry name" value="RdgB/HAM1"/>
</dbReference>
<reference evidence="15" key="1">
    <citation type="submission" date="2023-06" db="EMBL/GenBank/DDBJ databases">
        <title>Genomic analysis of the entomopathogenic nematode Steinernema hermaphroditum.</title>
        <authorList>
            <person name="Schwarz E.M."/>
            <person name="Heppert J.K."/>
            <person name="Baniya A."/>
            <person name="Schwartz H.T."/>
            <person name="Tan C.-H."/>
            <person name="Antoshechkin I."/>
            <person name="Sternberg P.W."/>
            <person name="Goodrich-Blair H."/>
            <person name="Dillman A.R."/>
        </authorList>
    </citation>
    <scope>NUCLEOTIDE SEQUENCE</scope>
    <source>
        <strain evidence="15">PS9179</strain>
        <tissue evidence="15">Whole animal</tissue>
    </source>
</reference>
<dbReference type="AlphaFoldDB" id="A0AA39I5H1"/>
<dbReference type="FunFam" id="3.90.950.10:FF:000003">
    <property type="entry name" value="Inosine triphosphate pyrophosphatase"/>
    <property type="match status" value="1"/>
</dbReference>
<evidence type="ECO:0000256" key="12">
    <source>
        <dbReference type="ARBA" id="ARBA00093271"/>
    </source>
</evidence>
<evidence type="ECO:0000313" key="15">
    <source>
        <dbReference type="EMBL" id="KAK0418193.1"/>
    </source>
</evidence>
<feature type="binding site" evidence="13">
    <location>
        <position position="53"/>
    </location>
    <ligand>
        <name>ITP</name>
        <dbReference type="ChEBI" id="CHEBI:61402"/>
    </ligand>
</feature>
<dbReference type="Gene3D" id="3.90.950.10">
    <property type="match status" value="1"/>
</dbReference>
<dbReference type="GO" id="GO:0046872">
    <property type="term" value="F:metal ion binding"/>
    <property type="evidence" value="ECO:0007669"/>
    <property type="project" value="UniProtKB-KW"/>
</dbReference>